<proteinExistence type="predicted"/>
<name>A0A834PD17_VESPE</name>
<dbReference type="Proteomes" id="UP000600918">
    <property type="component" value="Unassembled WGS sequence"/>
</dbReference>
<evidence type="ECO:0000313" key="2">
    <source>
        <dbReference type="Proteomes" id="UP000600918"/>
    </source>
</evidence>
<accession>A0A834PD17</accession>
<comment type="caution">
    <text evidence="1">The sequence shown here is derived from an EMBL/GenBank/DDBJ whole genome shotgun (WGS) entry which is preliminary data.</text>
</comment>
<reference evidence="1" key="1">
    <citation type="journal article" date="2020" name="G3 (Bethesda)">
        <title>High-Quality Assemblies for Three Invasive Social Wasps from the &lt;i&gt;Vespula&lt;/i&gt; Genus.</title>
        <authorList>
            <person name="Harrop T.W.R."/>
            <person name="Guhlin J."/>
            <person name="McLaughlin G.M."/>
            <person name="Permina E."/>
            <person name="Stockwell P."/>
            <person name="Gilligan J."/>
            <person name="Le Lec M.F."/>
            <person name="Gruber M.A.M."/>
            <person name="Quinn O."/>
            <person name="Lovegrove M."/>
            <person name="Duncan E.J."/>
            <person name="Remnant E.J."/>
            <person name="Van Eeckhoven J."/>
            <person name="Graham B."/>
            <person name="Knapp R.A."/>
            <person name="Langford K.W."/>
            <person name="Kronenberg Z."/>
            <person name="Press M.O."/>
            <person name="Eacker S.M."/>
            <person name="Wilson-Rankin E.E."/>
            <person name="Purcell J."/>
            <person name="Lester P.J."/>
            <person name="Dearden P.K."/>
        </authorList>
    </citation>
    <scope>NUCLEOTIDE SEQUENCE</scope>
    <source>
        <strain evidence="1">Volc-1</strain>
    </source>
</reference>
<protein>
    <submittedName>
        <fullName evidence="1">Uncharacterized protein</fullName>
    </submittedName>
</protein>
<organism evidence="1 2">
    <name type="scientific">Vespula pensylvanica</name>
    <name type="common">Western yellow jacket</name>
    <name type="synonym">Wasp</name>
    <dbReference type="NCBI Taxonomy" id="30213"/>
    <lineage>
        <taxon>Eukaryota</taxon>
        <taxon>Metazoa</taxon>
        <taxon>Ecdysozoa</taxon>
        <taxon>Arthropoda</taxon>
        <taxon>Hexapoda</taxon>
        <taxon>Insecta</taxon>
        <taxon>Pterygota</taxon>
        <taxon>Neoptera</taxon>
        <taxon>Endopterygota</taxon>
        <taxon>Hymenoptera</taxon>
        <taxon>Apocrita</taxon>
        <taxon>Aculeata</taxon>
        <taxon>Vespoidea</taxon>
        <taxon>Vespidae</taxon>
        <taxon>Vespinae</taxon>
        <taxon>Vespula</taxon>
    </lineage>
</organism>
<sequence>MRKEEEEEEEEDKKAKNEVLKSDAIEKLIESPKQSVSPIPRPLTILAEILERPKENELLSFTASKVDHLCIYERKREREEGKRVYLGMGLKLGPFIRMDRFHFPTRHYWPPPSPPPYHCQPPPVLAN</sequence>
<dbReference type="EMBL" id="JACSDY010000002">
    <property type="protein sequence ID" value="KAF7435850.1"/>
    <property type="molecule type" value="Genomic_DNA"/>
</dbReference>
<dbReference type="AlphaFoldDB" id="A0A834PD17"/>
<keyword evidence="2" id="KW-1185">Reference proteome</keyword>
<evidence type="ECO:0000313" key="1">
    <source>
        <dbReference type="EMBL" id="KAF7435850.1"/>
    </source>
</evidence>
<gene>
    <name evidence="1" type="ORF">H0235_004041</name>
</gene>